<keyword evidence="9" id="KW-1185">Reference proteome</keyword>
<feature type="domain" description="NADH:ubiquinone oxidoreductase 30kDa subunit" evidence="7">
    <location>
        <begin position="83"/>
        <end position="116"/>
    </location>
</feature>
<sequence length="138" mass="15372">ARQGVNPRFAWKSGSGDKRAPRGSPSLVLCGVVPGEWLRSTVRPKNEVEQKQLCAFGEYVAEILPKYIQQVQVTCFNELELLIHPDGIIPVLTFLRDHTNAQFKSLADLTAVDVPSRQYLADLFSPFVVLNHLPTATQ</sequence>
<evidence type="ECO:0000256" key="4">
    <source>
        <dbReference type="ARBA" id="ARBA00031525"/>
    </source>
</evidence>
<dbReference type="GO" id="GO:0008137">
    <property type="term" value="F:NADH dehydrogenase (ubiquinone) activity"/>
    <property type="evidence" value="ECO:0007669"/>
    <property type="project" value="InterPro"/>
</dbReference>
<dbReference type="Proteomes" id="UP000694541">
    <property type="component" value="Unplaced"/>
</dbReference>
<dbReference type="Ensembl" id="ENSANIT00000004383.1">
    <property type="protein sequence ID" value="ENSANIP00000004244.1"/>
    <property type="gene ID" value="ENSANIG00000002876.1"/>
</dbReference>
<dbReference type="PANTHER" id="PTHR10884">
    <property type="entry name" value="NADH DEHYDROGENASE UBIQUINONE IRON-SULFUR PROTEIN 3"/>
    <property type="match status" value="1"/>
</dbReference>
<dbReference type="InterPro" id="IPR037232">
    <property type="entry name" value="NADH_quin_OxRdtase_su_C/D-like"/>
</dbReference>
<reference evidence="8" key="2">
    <citation type="submission" date="2025-09" db="UniProtKB">
        <authorList>
            <consortium name="Ensembl"/>
        </authorList>
    </citation>
    <scope>IDENTIFICATION</scope>
</reference>
<comment type="subunit">
    <text evidence="6">Core subunit of respiratory chain NADH dehydrogenase (Complex I) which is composed of 45 different subunits. Interacts with NDUFAF3. Interacts with RAB5IF. Found in subcomplexes containing subunits NDUFS2, MT-ND1 and NDUFA13.</text>
</comment>
<evidence type="ECO:0000259" key="7">
    <source>
        <dbReference type="Pfam" id="PF00329"/>
    </source>
</evidence>
<protein>
    <recommendedName>
        <fullName evidence="2">NADH dehydrogenase [ubiquinone] iron-sulfur protein 3, mitochondrial</fullName>
    </recommendedName>
    <alternativeName>
        <fullName evidence="5">Complex I-30kD</fullName>
    </alternativeName>
    <alternativeName>
        <fullName evidence="4">NADH-ubiquinone oxidoreductase 30 kDa subunit</fullName>
    </alternativeName>
</protein>
<evidence type="ECO:0000256" key="1">
    <source>
        <dbReference type="ARBA" id="ARBA00007569"/>
    </source>
</evidence>
<evidence type="ECO:0000313" key="8">
    <source>
        <dbReference type="Ensembl" id="ENSANIP00000004244.1"/>
    </source>
</evidence>
<evidence type="ECO:0000256" key="6">
    <source>
        <dbReference type="ARBA" id="ARBA00047132"/>
    </source>
</evidence>
<dbReference type="SUPFAM" id="SSF143243">
    <property type="entry name" value="Nqo5-like"/>
    <property type="match status" value="1"/>
</dbReference>
<reference evidence="8" key="1">
    <citation type="submission" date="2025-08" db="UniProtKB">
        <authorList>
            <consortium name="Ensembl"/>
        </authorList>
    </citation>
    <scope>IDENTIFICATION</scope>
</reference>
<comment type="similarity">
    <text evidence="1">Belongs to the complex I 30 kDa subunit family.</text>
</comment>
<dbReference type="InterPro" id="IPR001268">
    <property type="entry name" value="NADH_UbQ_OxRdtase_30kDa_su"/>
</dbReference>
<dbReference type="PANTHER" id="PTHR10884:SF14">
    <property type="entry name" value="NADH DEHYDROGENASE [UBIQUINONE] IRON-SULFUR PROTEIN 3, MITOCHONDRIAL"/>
    <property type="match status" value="1"/>
</dbReference>
<dbReference type="Pfam" id="PF00329">
    <property type="entry name" value="Complex1_30kDa"/>
    <property type="match status" value="1"/>
</dbReference>
<organism evidence="8 9">
    <name type="scientific">Accipiter nisus</name>
    <name type="common">Eurasian sparrowhawk</name>
    <dbReference type="NCBI Taxonomy" id="211598"/>
    <lineage>
        <taxon>Eukaryota</taxon>
        <taxon>Metazoa</taxon>
        <taxon>Chordata</taxon>
        <taxon>Craniata</taxon>
        <taxon>Vertebrata</taxon>
        <taxon>Euteleostomi</taxon>
        <taxon>Archelosauria</taxon>
        <taxon>Archosauria</taxon>
        <taxon>Dinosauria</taxon>
        <taxon>Saurischia</taxon>
        <taxon>Theropoda</taxon>
        <taxon>Coelurosauria</taxon>
        <taxon>Aves</taxon>
        <taxon>Neognathae</taxon>
        <taxon>Neoaves</taxon>
        <taxon>Telluraves</taxon>
        <taxon>Accipitrimorphae</taxon>
        <taxon>Accipitriformes</taxon>
        <taxon>Accipitridae</taxon>
        <taxon>Accipitrinae</taxon>
        <taxon>Accipiter</taxon>
    </lineage>
</organism>
<accession>A0A8B9M9L4</accession>
<dbReference type="AlphaFoldDB" id="A0A8B9M9L4"/>
<name>A0A8B9M9L4_9AVES</name>
<proteinExistence type="inferred from homology"/>
<evidence type="ECO:0000313" key="9">
    <source>
        <dbReference type="Proteomes" id="UP000694541"/>
    </source>
</evidence>
<evidence type="ECO:0000256" key="5">
    <source>
        <dbReference type="ARBA" id="ARBA00033303"/>
    </source>
</evidence>
<comment type="function">
    <text evidence="3">Core subunit of the mitochondrial membrane respiratory chain NADH dehydrogenase (Complex I) which catalyzes electron transfer from NADH through the respiratory chain, using ubiquinone as an electron acceptor. Essential for the catalytic activity and assembly of complex I.</text>
</comment>
<dbReference type="Gene3D" id="3.30.460.80">
    <property type="entry name" value="NADH:ubiquinone oxidoreductase, 30kDa subunit"/>
    <property type="match status" value="1"/>
</dbReference>
<evidence type="ECO:0000256" key="2">
    <source>
        <dbReference type="ARBA" id="ARBA00020084"/>
    </source>
</evidence>
<evidence type="ECO:0000256" key="3">
    <source>
        <dbReference type="ARBA" id="ARBA00024313"/>
    </source>
</evidence>